<evidence type="ECO:0000256" key="1">
    <source>
        <dbReference type="SAM" id="Phobius"/>
    </source>
</evidence>
<name>A0A0G0SXQ1_9BACT</name>
<proteinExistence type="predicted"/>
<sequence length="351" mass="40154">MNKNSKGFAHFFLVVVIVVIGIGGLLYYSWQRGLIKTKPNQEISPTPTVSSNETADWKTYINSDYGFQFSFPPNLAANHDIKEEQYYDNLVEMLFESQQIFVRAIQNVDIYQEAEPEMVANREFSDSGFEYGVKSEKIANSPAAVIKTKDEDYFAAIISHPLKENVFIQISTNLGSNTFEQVISTFKFLPKQSDWRVYKNGKYGFEVKYPGNFFFEESGGSNYPPFEFSVRFAENQYEEAEYNYPDISIIVIDSPLSPRDFLNENGSEDSVIEEKKVDKDYLYYGVGNRKEIKINNLDALQFESLAVSTGTIHTMFKKGGFIFDVTNRLTGVGEVPKEIYNQVLSTFKFVE</sequence>
<evidence type="ECO:0000313" key="3">
    <source>
        <dbReference type="Proteomes" id="UP000034793"/>
    </source>
</evidence>
<protein>
    <submittedName>
        <fullName evidence="2">Uncharacterized protein</fullName>
    </submittedName>
</protein>
<evidence type="ECO:0000313" key="2">
    <source>
        <dbReference type="EMBL" id="KKR30382.1"/>
    </source>
</evidence>
<keyword evidence="1" id="KW-1133">Transmembrane helix</keyword>
<accession>A0A0G0SXQ1</accession>
<dbReference type="Proteomes" id="UP000034793">
    <property type="component" value="Unassembled WGS sequence"/>
</dbReference>
<keyword evidence="1" id="KW-0472">Membrane</keyword>
<gene>
    <name evidence="2" type="ORF">UT61_C0008G0038</name>
</gene>
<reference evidence="2 3" key="1">
    <citation type="journal article" date="2015" name="Nature">
        <title>rRNA introns, odd ribosomes, and small enigmatic genomes across a large radiation of phyla.</title>
        <authorList>
            <person name="Brown C.T."/>
            <person name="Hug L.A."/>
            <person name="Thomas B.C."/>
            <person name="Sharon I."/>
            <person name="Castelle C.J."/>
            <person name="Singh A."/>
            <person name="Wilkins M.J."/>
            <person name="Williams K.H."/>
            <person name="Banfield J.F."/>
        </authorList>
    </citation>
    <scope>NUCLEOTIDE SEQUENCE [LARGE SCALE GENOMIC DNA]</scope>
</reference>
<comment type="caution">
    <text evidence="2">The sequence shown here is derived from an EMBL/GenBank/DDBJ whole genome shotgun (WGS) entry which is preliminary data.</text>
</comment>
<organism evidence="2 3">
    <name type="scientific">Candidatus Woesebacteria bacterium GW2011_GWA1_39_8</name>
    <dbReference type="NCBI Taxonomy" id="1618552"/>
    <lineage>
        <taxon>Bacteria</taxon>
        <taxon>Candidatus Woeseibacteriota</taxon>
    </lineage>
</organism>
<dbReference type="EMBL" id="LBXL01000008">
    <property type="protein sequence ID" value="KKR30382.1"/>
    <property type="molecule type" value="Genomic_DNA"/>
</dbReference>
<dbReference type="AlphaFoldDB" id="A0A0G0SXQ1"/>
<feature type="transmembrane region" description="Helical" evidence="1">
    <location>
        <begin position="7"/>
        <end position="30"/>
    </location>
</feature>
<keyword evidence="1" id="KW-0812">Transmembrane</keyword>